<dbReference type="Gene3D" id="1.10.510.10">
    <property type="entry name" value="Transferase(Phosphotransferase) domain 1"/>
    <property type="match status" value="1"/>
</dbReference>
<dbReference type="InterPro" id="IPR000719">
    <property type="entry name" value="Prot_kinase_dom"/>
</dbReference>
<dbReference type="PANTHER" id="PTHR44167">
    <property type="entry name" value="OVARIAN-SPECIFIC SERINE/THREONINE-PROTEIN KINASE LOK-RELATED"/>
    <property type="match status" value="1"/>
</dbReference>
<gene>
    <name evidence="7" type="ORF">SISSUDRAFT_1043272</name>
</gene>
<comment type="similarity">
    <text evidence="4">Belongs to the protein kinase superfamily.</text>
</comment>
<dbReference type="SMART" id="SM00220">
    <property type="entry name" value="S_TKc"/>
    <property type="match status" value="1"/>
</dbReference>
<reference evidence="7 8" key="1">
    <citation type="journal article" date="2016" name="Mol. Biol. Evol.">
        <title>Comparative Genomics of Early-Diverging Mushroom-Forming Fungi Provides Insights into the Origins of Lignocellulose Decay Capabilities.</title>
        <authorList>
            <person name="Nagy L.G."/>
            <person name="Riley R."/>
            <person name="Tritt A."/>
            <person name="Adam C."/>
            <person name="Daum C."/>
            <person name="Floudas D."/>
            <person name="Sun H."/>
            <person name="Yadav J.S."/>
            <person name="Pangilinan J."/>
            <person name="Larsson K.H."/>
            <person name="Matsuura K."/>
            <person name="Barry K."/>
            <person name="Labutti K."/>
            <person name="Kuo R."/>
            <person name="Ohm R.A."/>
            <person name="Bhattacharya S.S."/>
            <person name="Shirouzu T."/>
            <person name="Yoshinaga Y."/>
            <person name="Martin F.M."/>
            <person name="Grigoriev I.V."/>
            <person name="Hibbett D.S."/>
        </authorList>
    </citation>
    <scope>NUCLEOTIDE SEQUENCE [LARGE SCALE GENOMIC DNA]</scope>
    <source>
        <strain evidence="7 8">HHB10207 ss-3</strain>
    </source>
</reference>
<evidence type="ECO:0000313" key="8">
    <source>
        <dbReference type="Proteomes" id="UP000076798"/>
    </source>
</evidence>
<dbReference type="Pfam" id="PF00069">
    <property type="entry name" value="Pkinase"/>
    <property type="match status" value="1"/>
</dbReference>
<feature type="binding site" evidence="3">
    <location>
        <position position="54"/>
    </location>
    <ligand>
        <name>ATP</name>
        <dbReference type="ChEBI" id="CHEBI:30616"/>
    </ligand>
</feature>
<dbReference type="GO" id="GO:0004674">
    <property type="term" value="F:protein serine/threonine kinase activity"/>
    <property type="evidence" value="ECO:0007669"/>
    <property type="project" value="UniProtKB-KW"/>
</dbReference>
<dbReference type="PROSITE" id="PS00108">
    <property type="entry name" value="PROTEIN_KINASE_ST"/>
    <property type="match status" value="1"/>
</dbReference>
<accession>A0A166G0H2</accession>
<feature type="domain" description="Protein kinase" evidence="6">
    <location>
        <begin position="21"/>
        <end position="289"/>
    </location>
</feature>
<keyword evidence="4" id="KW-0723">Serine/threonine-protein kinase</keyword>
<keyword evidence="2 3" id="KW-0067">ATP-binding</keyword>
<protein>
    <submittedName>
        <fullName evidence="7">Kinase-like protein</fullName>
    </submittedName>
</protein>
<evidence type="ECO:0000259" key="6">
    <source>
        <dbReference type="PROSITE" id="PS50011"/>
    </source>
</evidence>
<dbReference type="PROSITE" id="PS50011">
    <property type="entry name" value="PROTEIN_KINASE_DOM"/>
    <property type="match status" value="1"/>
</dbReference>
<dbReference type="GO" id="GO:0005634">
    <property type="term" value="C:nucleus"/>
    <property type="evidence" value="ECO:0007669"/>
    <property type="project" value="TreeGrafter"/>
</dbReference>
<dbReference type="InterPro" id="IPR008271">
    <property type="entry name" value="Ser/Thr_kinase_AS"/>
</dbReference>
<organism evidence="7 8">
    <name type="scientific">Sistotremastrum suecicum HHB10207 ss-3</name>
    <dbReference type="NCBI Taxonomy" id="1314776"/>
    <lineage>
        <taxon>Eukaryota</taxon>
        <taxon>Fungi</taxon>
        <taxon>Dikarya</taxon>
        <taxon>Basidiomycota</taxon>
        <taxon>Agaricomycotina</taxon>
        <taxon>Agaricomycetes</taxon>
        <taxon>Sistotremastrales</taxon>
        <taxon>Sistotremastraceae</taxon>
        <taxon>Sistotremastrum</taxon>
    </lineage>
</organism>
<keyword evidence="8" id="KW-1185">Reference proteome</keyword>
<keyword evidence="7" id="KW-0418">Kinase</keyword>
<dbReference type="PROSITE" id="PS00107">
    <property type="entry name" value="PROTEIN_KINASE_ATP"/>
    <property type="match status" value="1"/>
</dbReference>
<evidence type="ECO:0000313" key="7">
    <source>
        <dbReference type="EMBL" id="KZT41192.1"/>
    </source>
</evidence>
<keyword evidence="1 3" id="KW-0547">Nucleotide-binding</keyword>
<name>A0A166G0H2_9AGAM</name>
<evidence type="ECO:0000256" key="5">
    <source>
        <dbReference type="SAM" id="MobiDB-lite"/>
    </source>
</evidence>
<dbReference type="GO" id="GO:0005524">
    <property type="term" value="F:ATP binding"/>
    <property type="evidence" value="ECO:0007669"/>
    <property type="project" value="UniProtKB-UniRule"/>
</dbReference>
<dbReference type="Proteomes" id="UP000076798">
    <property type="component" value="Unassembled WGS sequence"/>
</dbReference>
<evidence type="ECO:0000256" key="3">
    <source>
        <dbReference type="PROSITE-ProRule" id="PRU10141"/>
    </source>
</evidence>
<dbReference type="GO" id="GO:0044773">
    <property type="term" value="P:mitotic DNA damage checkpoint signaling"/>
    <property type="evidence" value="ECO:0007669"/>
    <property type="project" value="TreeGrafter"/>
</dbReference>
<sequence length="437" mass="49017">MDTTPRRMHHLAGTRIDNDSILLQSVIGQGAYGVVYRALDLSSPPHAPCFYAVKCLARVHSNHRQYKFQQREIVLHQIASRHENVLKVHRVIKEEKYIFVVLDFCEEGDLFTAIVEQRRFLHNDHLIKKLYLQLLEAVKYCHDLGIYHRDLKPENILVCDKGEKILLTDFGLATSQRTCTDTGCGSSFYISPEVNGVLSPIGPYSTARTDIWALGVILINLVCNRNPWHKAVPDDETFVAFLHSPRYLLKLLPMSVEVHNIITQTFCLNPPRRPDIDTLIDLVQKTERFSISSEELGERILRIEAEERLDKILGVRSEVDFTVEKKMIHYGGLSMPAPKFNIEAAIGLMASPVPSATRDGSSDSDTDSDGPVTPEVAPIDVGNVVSDIEGLDLGEPRIHAAGKDGGYLINPGQDARNKNKTGLRDIMKPALRKLRLS</sequence>
<dbReference type="STRING" id="1314776.A0A166G0H2"/>
<dbReference type="EMBL" id="KV428024">
    <property type="protein sequence ID" value="KZT41192.1"/>
    <property type="molecule type" value="Genomic_DNA"/>
</dbReference>
<dbReference type="SUPFAM" id="SSF56112">
    <property type="entry name" value="Protein kinase-like (PK-like)"/>
    <property type="match status" value="1"/>
</dbReference>
<dbReference type="InterPro" id="IPR017441">
    <property type="entry name" value="Protein_kinase_ATP_BS"/>
</dbReference>
<evidence type="ECO:0000256" key="1">
    <source>
        <dbReference type="ARBA" id="ARBA00022741"/>
    </source>
</evidence>
<proteinExistence type="inferred from homology"/>
<dbReference type="AlphaFoldDB" id="A0A166G0H2"/>
<evidence type="ECO:0000256" key="2">
    <source>
        <dbReference type="ARBA" id="ARBA00022840"/>
    </source>
</evidence>
<dbReference type="InterPro" id="IPR011009">
    <property type="entry name" value="Kinase-like_dom_sf"/>
</dbReference>
<evidence type="ECO:0000256" key="4">
    <source>
        <dbReference type="RuleBase" id="RU000304"/>
    </source>
</evidence>
<keyword evidence="7" id="KW-0808">Transferase</keyword>
<dbReference type="PANTHER" id="PTHR44167:SF24">
    <property type="entry name" value="SERINE_THREONINE-PROTEIN KINASE CHK2"/>
    <property type="match status" value="1"/>
</dbReference>
<dbReference type="OrthoDB" id="541276at2759"/>
<feature type="region of interest" description="Disordered" evidence="5">
    <location>
        <begin position="353"/>
        <end position="379"/>
    </location>
</feature>